<keyword evidence="1" id="KW-0812">Transmembrane</keyword>
<dbReference type="Pfam" id="PF12706">
    <property type="entry name" value="Lactamase_B_2"/>
    <property type="match status" value="1"/>
</dbReference>
<dbReference type="CDD" id="cd16279">
    <property type="entry name" value="metallo-hydrolase-like_MBL-fold"/>
    <property type="match status" value="1"/>
</dbReference>
<dbReference type="AlphaFoldDB" id="A0A1X0QPZ3"/>
<feature type="domain" description="Metallo-beta-lactamase" evidence="2">
    <location>
        <begin position="72"/>
        <end position="216"/>
    </location>
</feature>
<dbReference type="EMBL" id="KV922095">
    <property type="protein sequence ID" value="ORE01823.1"/>
    <property type="molecule type" value="Genomic_DNA"/>
</dbReference>
<dbReference type="InterPro" id="IPR036866">
    <property type="entry name" value="RibonucZ/Hydroxyglut_hydro"/>
</dbReference>
<evidence type="ECO:0000313" key="3">
    <source>
        <dbReference type="EMBL" id="ORE01823.1"/>
    </source>
</evidence>
<name>A0A1X0QPZ3_RHIZD</name>
<dbReference type="PANTHER" id="PTHR42663:SF6">
    <property type="entry name" value="HYDROLASE C777.06C-RELATED"/>
    <property type="match status" value="1"/>
</dbReference>
<keyword evidence="1" id="KW-1133">Transmembrane helix</keyword>
<proteinExistence type="predicted"/>
<evidence type="ECO:0000256" key="1">
    <source>
        <dbReference type="SAM" id="Phobius"/>
    </source>
</evidence>
<dbReference type="Proteomes" id="UP000242414">
    <property type="component" value="Unassembled WGS sequence"/>
</dbReference>
<dbReference type="Gene3D" id="3.60.15.10">
    <property type="entry name" value="Ribonuclease Z/Hydroxyacylglutathione hydrolase-like"/>
    <property type="match status" value="1"/>
</dbReference>
<feature type="transmembrane region" description="Helical" evidence="1">
    <location>
        <begin position="52"/>
        <end position="73"/>
    </location>
</feature>
<reference evidence="3" key="1">
    <citation type="journal article" date="2016" name="Proc. Natl. Acad. Sci. U.S.A.">
        <title>Lipid metabolic changes in an early divergent fungus govern the establishment of a mutualistic symbiosis with endobacteria.</title>
        <authorList>
            <person name="Lastovetsky O.A."/>
            <person name="Gaspar M.L."/>
            <person name="Mondo S.J."/>
            <person name="LaButti K.M."/>
            <person name="Sandor L."/>
            <person name="Grigoriev I.V."/>
            <person name="Henry S.A."/>
            <person name="Pawlowska T.E."/>
        </authorList>
    </citation>
    <scope>NUCLEOTIDE SEQUENCE [LARGE SCALE GENOMIC DNA]</scope>
    <source>
        <strain evidence="3">ATCC 52814</strain>
    </source>
</reference>
<dbReference type="PANTHER" id="PTHR42663">
    <property type="entry name" value="HYDROLASE C777.06C-RELATED-RELATED"/>
    <property type="match status" value="1"/>
</dbReference>
<sequence>MATVEDIIFLGTGTSSSVPTVACLTDPAKSCSVCLSAMTPEGHKNNRKNTSLIMALILFYIASAITILPHYGIRELDGVILTHGHADACYGLDDLRGWTLGSSIQSRINVYLSSEAMELVARTFPYLVDSSLATGGGQVADFKYHVLDANKPFIIEGLEFTPLEVHHGIYLTTREPYYCYGFKFDGVSYISDTNYIPPHTMELIQDKTRVFIVDCLRCKCNKCKSIYFN</sequence>
<protein>
    <recommendedName>
        <fullName evidence="2">Metallo-beta-lactamase domain-containing protein</fullName>
    </recommendedName>
</protein>
<evidence type="ECO:0000259" key="2">
    <source>
        <dbReference type="Pfam" id="PF12706"/>
    </source>
</evidence>
<accession>A0A1X0QPZ3</accession>
<dbReference type="SUPFAM" id="SSF56281">
    <property type="entry name" value="Metallo-hydrolase/oxidoreductase"/>
    <property type="match status" value="1"/>
</dbReference>
<dbReference type="InterPro" id="IPR001279">
    <property type="entry name" value="Metallo-B-lactamas"/>
</dbReference>
<gene>
    <name evidence="3" type="ORF">BCV72DRAFT_216553</name>
</gene>
<keyword evidence="1" id="KW-0472">Membrane</keyword>
<dbReference type="VEuPathDB" id="FungiDB:BCV72DRAFT_216553"/>
<organism evidence="3">
    <name type="scientific">Rhizopus microsporus var. microsporus</name>
    <dbReference type="NCBI Taxonomy" id="86635"/>
    <lineage>
        <taxon>Eukaryota</taxon>
        <taxon>Fungi</taxon>
        <taxon>Fungi incertae sedis</taxon>
        <taxon>Mucoromycota</taxon>
        <taxon>Mucoromycotina</taxon>
        <taxon>Mucoromycetes</taxon>
        <taxon>Mucorales</taxon>
        <taxon>Mucorineae</taxon>
        <taxon>Rhizopodaceae</taxon>
        <taxon>Rhizopus</taxon>
    </lineage>
</organism>
<dbReference type="OrthoDB" id="341300at2759"/>